<evidence type="ECO:0000256" key="5">
    <source>
        <dbReference type="ARBA" id="ARBA00015035"/>
    </source>
</evidence>
<proteinExistence type="inferred from homology"/>
<dbReference type="SUPFAM" id="SSF53597">
    <property type="entry name" value="Dihydrofolate reductase-like"/>
    <property type="match status" value="1"/>
</dbReference>
<comment type="caution">
    <text evidence="14">The sequence shown here is derived from an EMBL/GenBank/DDBJ whole genome shotgun (WGS) entry which is preliminary data.</text>
</comment>
<keyword evidence="15" id="KW-1185">Reference proteome</keyword>
<keyword evidence="8" id="KW-0560">Oxidoreductase</keyword>
<evidence type="ECO:0000256" key="11">
    <source>
        <dbReference type="ARBA" id="ARBA00047550"/>
    </source>
</evidence>
<dbReference type="EC" id="1.1.1.302" evidence="4"/>
<reference evidence="14" key="1">
    <citation type="submission" date="2021-06" db="EMBL/GenBank/DDBJ databases">
        <authorList>
            <person name="Kallberg Y."/>
            <person name="Tangrot J."/>
            <person name="Rosling A."/>
        </authorList>
    </citation>
    <scope>NUCLEOTIDE SEQUENCE</scope>
    <source>
        <strain evidence="14">FL966</strain>
    </source>
</reference>
<dbReference type="AlphaFoldDB" id="A0A9N9BIE8"/>
<comment type="function">
    <text evidence="1">Catalyzes an early step in riboflavin biosynthesis, the NADPH-dependent reduction of the ribose side chain of 2,5-diamino-6-ribosylamino-4(3H)-pyrimidinone 5'-phosphate, yielding 2,5-diamino-6-ribitylamino-4(3H)-pyrimidinone 5'-phosphate.</text>
</comment>
<evidence type="ECO:0000259" key="13">
    <source>
        <dbReference type="Pfam" id="PF01872"/>
    </source>
</evidence>
<dbReference type="Gene3D" id="3.40.430.10">
    <property type="entry name" value="Dihydrofolate Reductase, subunit A"/>
    <property type="match status" value="1"/>
</dbReference>
<evidence type="ECO:0000256" key="9">
    <source>
        <dbReference type="ARBA" id="ARBA00030073"/>
    </source>
</evidence>
<dbReference type="GO" id="GO:0008703">
    <property type="term" value="F:5-amino-6-(5-phosphoribosylamino)uracil reductase activity"/>
    <property type="evidence" value="ECO:0007669"/>
    <property type="project" value="InterPro"/>
</dbReference>
<sequence>METWMKLVNSLLTVTVKVHQFVHLYLRTQSSTQSINQLMSIHDRAKSFCSSLLENIVNPKSKNGPIVTLTYAQSLDGRISGHHGKQLALSCEESFVMTHRLRTLHDGILVGIGTLLNDNPRLTARLLGPDELESTISQPRPIILDSQLRFPLSSKVLLQSKTNGYKSPLIFTSYEHDSDKRKLLEQEGAVVIPIETNKNGQLSVPHVLSILCLPPFSIRRLMVEGGAKIIKSFLKSNVVDLLIVTIAPVFVGANGILAIDENSTNSQIEEEVNDDLPKLVNVKYEQFGRDIVLASYVLS</sequence>
<evidence type="ECO:0000313" key="14">
    <source>
        <dbReference type="EMBL" id="CAG8569846.1"/>
    </source>
</evidence>
<dbReference type="PANTHER" id="PTHR38011:SF7">
    <property type="entry name" value="2,5-DIAMINO-6-RIBOSYLAMINO-4(3H)-PYRIMIDINONE 5'-PHOSPHATE REDUCTASE"/>
    <property type="match status" value="1"/>
</dbReference>
<keyword evidence="6" id="KW-0686">Riboflavin biosynthesis</keyword>
<evidence type="ECO:0000256" key="1">
    <source>
        <dbReference type="ARBA" id="ARBA00003555"/>
    </source>
</evidence>
<comment type="catalytic activity">
    <reaction evidence="12">
        <text>2,5-diamino-6-(1-D-ribitylamino)pyrimidin-4(3H)-one 5'-phosphate + NADP(+) = 2,5-diamino-6-(1-D-ribosylamino)pyrimidin-4(3H)-one 5'-phosphate + NADPH + H(+)</text>
        <dbReference type="Rhea" id="RHEA:27278"/>
        <dbReference type="ChEBI" id="CHEBI:15378"/>
        <dbReference type="ChEBI" id="CHEBI:57783"/>
        <dbReference type="ChEBI" id="CHEBI:58349"/>
        <dbReference type="ChEBI" id="CHEBI:58890"/>
        <dbReference type="ChEBI" id="CHEBI:59545"/>
        <dbReference type="EC" id="1.1.1.302"/>
    </reaction>
</comment>
<dbReference type="PANTHER" id="PTHR38011">
    <property type="entry name" value="DIHYDROFOLATE REDUCTASE FAMILY PROTEIN (AFU_ORTHOLOGUE AFUA_8G06820)"/>
    <property type="match status" value="1"/>
</dbReference>
<gene>
    <name evidence="14" type="ORF">CPELLU_LOCUS5601</name>
</gene>
<dbReference type="InterPro" id="IPR002734">
    <property type="entry name" value="RibDG_C"/>
</dbReference>
<comment type="similarity">
    <text evidence="3">Belongs to the HTP reductase family.</text>
</comment>
<evidence type="ECO:0000256" key="3">
    <source>
        <dbReference type="ARBA" id="ARBA00009723"/>
    </source>
</evidence>
<evidence type="ECO:0000256" key="6">
    <source>
        <dbReference type="ARBA" id="ARBA00022619"/>
    </source>
</evidence>
<evidence type="ECO:0000256" key="4">
    <source>
        <dbReference type="ARBA" id="ARBA00012851"/>
    </source>
</evidence>
<accession>A0A9N9BIE8</accession>
<name>A0A9N9BIE8_9GLOM</name>
<dbReference type="InterPro" id="IPR024072">
    <property type="entry name" value="DHFR-like_dom_sf"/>
</dbReference>
<dbReference type="Proteomes" id="UP000789759">
    <property type="component" value="Unassembled WGS sequence"/>
</dbReference>
<organism evidence="14 15">
    <name type="scientific">Cetraspora pellucida</name>
    <dbReference type="NCBI Taxonomy" id="1433469"/>
    <lineage>
        <taxon>Eukaryota</taxon>
        <taxon>Fungi</taxon>
        <taxon>Fungi incertae sedis</taxon>
        <taxon>Mucoromycota</taxon>
        <taxon>Glomeromycotina</taxon>
        <taxon>Glomeromycetes</taxon>
        <taxon>Diversisporales</taxon>
        <taxon>Gigasporaceae</taxon>
        <taxon>Cetraspora</taxon>
    </lineage>
</organism>
<dbReference type="OrthoDB" id="5432at2759"/>
<evidence type="ECO:0000256" key="12">
    <source>
        <dbReference type="ARBA" id="ARBA00049020"/>
    </source>
</evidence>
<dbReference type="Pfam" id="PF01872">
    <property type="entry name" value="RibD_C"/>
    <property type="match status" value="1"/>
</dbReference>
<dbReference type="InterPro" id="IPR050765">
    <property type="entry name" value="Riboflavin_Biosynth_HTPR"/>
</dbReference>
<protein>
    <recommendedName>
        <fullName evidence="5">2,5-diamino-6-ribosylamino-4(3H)-pyrimidinone 5'-phosphate reductase</fullName>
        <ecNumber evidence="4">1.1.1.302</ecNumber>
    </recommendedName>
    <alternativeName>
        <fullName evidence="10">2,5-diamino-6-(5-phospho-D-ribosylamino)pyrimidin-4(3H)-one reductase</fullName>
    </alternativeName>
    <alternativeName>
        <fullName evidence="9">2,5-diamino-6-ribitylamino-4(3H)-pyrimidinone 5'-phosphate synthase</fullName>
    </alternativeName>
</protein>
<comment type="catalytic activity">
    <reaction evidence="11">
        <text>2,5-diamino-6-(1-D-ribitylamino)pyrimidin-4(3H)-one 5'-phosphate + NAD(+) = 2,5-diamino-6-(1-D-ribosylamino)pyrimidin-4(3H)-one 5'-phosphate + NADH + H(+)</text>
        <dbReference type="Rhea" id="RHEA:27274"/>
        <dbReference type="ChEBI" id="CHEBI:15378"/>
        <dbReference type="ChEBI" id="CHEBI:57540"/>
        <dbReference type="ChEBI" id="CHEBI:57945"/>
        <dbReference type="ChEBI" id="CHEBI:58890"/>
        <dbReference type="ChEBI" id="CHEBI:59545"/>
        <dbReference type="EC" id="1.1.1.302"/>
    </reaction>
</comment>
<evidence type="ECO:0000256" key="8">
    <source>
        <dbReference type="ARBA" id="ARBA00023002"/>
    </source>
</evidence>
<evidence type="ECO:0000256" key="10">
    <source>
        <dbReference type="ARBA" id="ARBA00031630"/>
    </source>
</evidence>
<dbReference type="EMBL" id="CAJVQA010003232">
    <property type="protein sequence ID" value="CAG8569846.1"/>
    <property type="molecule type" value="Genomic_DNA"/>
</dbReference>
<keyword evidence="7" id="KW-0521">NADP</keyword>
<evidence type="ECO:0000256" key="2">
    <source>
        <dbReference type="ARBA" id="ARBA00005104"/>
    </source>
</evidence>
<evidence type="ECO:0000256" key="7">
    <source>
        <dbReference type="ARBA" id="ARBA00022857"/>
    </source>
</evidence>
<dbReference type="GO" id="GO:0009231">
    <property type="term" value="P:riboflavin biosynthetic process"/>
    <property type="evidence" value="ECO:0007669"/>
    <property type="project" value="UniProtKB-KW"/>
</dbReference>
<feature type="domain" description="Bacterial bifunctional deaminase-reductase C-terminal" evidence="13">
    <location>
        <begin position="65"/>
        <end position="293"/>
    </location>
</feature>
<evidence type="ECO:0000313" key="15">
    <source>
        <dbReference type="Proteomes" id="UP000789759"/>
    </source>
</evidence>
<comment type="pathway">
    <text evidence="2">Cofactor biosynthesis; riboflavin biosynthesis.</text>
</comment>